<protein>
    <recommendedName>
        <fullName evidence="4">DUF4397 domain-containing protein</fullName>
    </recommendedName>
</protein>
<gene>
    <name evidence="2" type="ORF">SAMN04488055_1622</name>
</gene>
<dbReference type="EMBL" id="FSRA01000001">
    <property type="protein sequence ID" value="SIN82581.1"/>
    <property type="molecule type" value="Genomic_DNA"/>
</dbReference>
<reference evidence="3" key="1">
    <citation type="submission" date="2016-11" db="EMBL/GenBank/DDBJ databases">
        <authorList>
            <person name="Varghese N."/>
            <person name="Submissions S."/>
        </authorList>
    </citation>
    <scope>NUCLEOTIDE SEQUENCE [LARGE SCALE GENOMIC DNA]</scope>
    <source>
        <strain evidence="3">DSM 24787</strain>
    </source>
</reference>
<feature type="chain" id="PRO_5012681140" description="DUF4397 domain-containing protein" evidence="1">
    <location>
        <begin position="19"/>
        <end position="235"/>
    </location>
</feature>
<keyword evidence="3" id="KW-1185">Reference proteome</keyword>
<dbReference type="Proteomes" id="UP000185003">
    <property type="component" value="Unassembled WGS sequence"/>
</dbReference>
<dbReference type="RefSeq" id="WP_143197384.1">
    <property type="nucleotide sequence ID" value="NZ_FSRA01000001.1"/>
</dbReference>
<evidence type="ECO:0000256" key="1">
    <source>
        <dbReference type="SAM" id="SignalP"/>
    </source>
</evidence>
<feature type="signal peptide" evidence="1">
    <location>
        <begin position="1"/>
        <end position="18"/>
    </location>
</feature>
<dbReference type="PROSITE" id="PS51257">
    <property type="entry name" value="PROKAR_LIPOPROTEIN"/>
    <property type="match status" value="1"/>
</dbReference>
<organism evidence="2 3">
    <name type="scientific">Chitinophaga niabensis</name>
    <dbReference type="NCBI Taxonomy" id="536979"/>
    <lineage>
        <taxon>Bacteria</taxon>
        <taxon>Pseudomonadati</taxon>
        <taxon>Bacteroidota</taxon>
        <taxon>Chitinophagia</taxon>
        <taxon>Chitinophagales</taxon>
        <taxon>Chitinophagaceae</taxon>
        <taxon>Chitinophaga</taxon>
    </lineage>
</organism>
<evidence type="ECO:0000313" key="2">
    <source>
        <dbReference type="EMBL" id="SIN82581.1"/>
    </source>
</evidence>
<accession>A0A1N6EHY6</accession>
<keyword evidence="1" id="KW-0732">Signal</keyword>
<name>A0A1N6EHY6_9BACT</name>
<dbReference type="AlphaFoldDB" id="A0A1N6EHY6"/>
<dbReference type="STRING" id="536979.SAMN04488055_1622"/>
<evidence type="ECO:0008006" key="4">
    <source>
        <dbReference type="Google" id="ProtNLM"/>
    </source>
</evidence>
<proteinExistence type="predicted"/>
<evidence type="ECO:0000313" key="3">
    <source>
        <dbReference type="Proteomes" id="UP000185003"/>
    </source>
</evidence>
<sequence>MKQIICITAVMLMLFAVACIRKTGQSTSFTVSTDISSPGEVVLLQFADTAEVDTSGMEVSFGKEAALITGLGRQGDLAVLVPDAPAGKVQLQVKRKDKILGESAFTIQDNSAKSIAFSMQGKEFKVLASKGTNNAVEQYQGTEGRMLAFDVLDAKGQLVMTGTVAHPGAMEVFVEPKVIHRESMHEHMPSFFSITIPNAKGKLTIKFYEPDSNLSITSGNFSSARTLISEVTFNN</sequence>